<proteinExistence type="predicted"/>
<accession>A0ABM1AFD0</accession>
<keyword evidence="2" id="KW-0812">Transmembrane</keyword>
<dbReference type="InterPro" id="IPR007110">
    <property type="entry name" value="Ig-like_dom"/>
</dbReference>
<reference evidence="6" key="1">
    <citation type="submission" date="2025-08" db="UniProtKB">
        <authorList>
            <consortium name="RefSeq"/>
        </authorList>
    </citation>
    <scope>IDENTIFICATION</scope>
</reference>
<dbReference type="Proteomes" id="UP000694888">
    <property type="component" value="Unplaced"/>
</dbReference>
<evidence type="ECO:0000259" key="4">
    <source>
        <dbReference type="PROSITE" id="PS50835"/>
    </source>
</evidence>
<name>A0ABM1AFD0_APLCA</name>
<dbReference type="PANTHER" id="PTHR10075:SF37">
    <property type="entry name" value="ROUNDABOUT HOMOLOG 3"/>
    <property type="match status" value="1"/>
</dbReference>
<dbReference type="RefSeq" id="XP_012946586.1">
    <property type="nucleotide sequence ID" value="XM_013091132.2"/>
</dbReference>
<keyword evidence="5" id="KW-1185">Reference proteome</keyword>
<keyword evidence="1" id="KW-0393">Immunoglobulin domain</keyword>
<keyword evidence="3" id="KW-0732">Signal</keyword>
<sequence length="181" mass="20333">MTGSLLWTRPLGQRRLLLTLVWIFTAVGSSSGQDNPRIIESPSDQYVGKNEPAKLLCKAEGDPSPDITWYRNGQKVTTDKDDSNSHRLLLSGGSELFFLRIIHTKNLKPDVGTYYCNATNIHGSAISRNASLEIAGESLFVCLFVRLFVCWLVCVRVPLFVCLFVCVQLLMWFYLSSLLNI</sequence>
<dbReference type="InterPro" id="IPR013783">
    <property type="entry name" value="Ig-like_fold"/>
</dbReference>
<dbReference type="SMART" id="SM00408">
    <property type="entry name" value="IGc2"/>
    <property type="match status" value="1"/>
</dbReference>
<feature type="chain" id="PRO_5045704870" evidence="3">
    <location>
        <begin position="33"/>
        <end position="181"/>
    </location>
</feature>
<dbReference type="GeneID" id="106014089"/>
<dbReference type="InterPro" id="IPR003599">
    <property type="entry name" value="Ig_sub"/>
</dbReference>
<evidence type="ECO:0000256" key="2">
    <source>
        <dbReference type="SAM" id="Phobius"/>
    </source>
</evidence>
<feature type="transmembrane region" description="Helical" evidence="2">
    <location>
        <begin position="143"/>
        <end position="175"/>
    </location>
</feature>
<dbReference type="Pfam" id="PF13927">
    <property type="entry name" value="Ig_3"/>
    <property type="match status" value="1"/>
</dbReference>
<dbReference type="SMART" id="SM00409">
    <property type="entry name" value="IG"/>
    <property type="match status" value="1"/>
</dbReference>
<dbReference type="SUPFAM" id="SSF48726">
    <property type="entry name" value="Immunoglobulin"/>
    <property type="match status" value="1"/>
</dbReference>
<organism evidence="5 6">
    <name type="scientific">Aplysia californica</name>
    <name type="common">California sea hare</name>
    <dbReference type="NCBI Taxonomy" id="6500"/>
    <lineage>
        <taxon>Eukaryota</taxon>
        <taxon>Metazoa</taxon>
        <taxon>Spiralia</taxon>
        <taxon>Lophotrochozoa</taxon>
        <taxon>Mollusca</taxon>
        <taxon>Gastropoda</taxon>
        <taxon>Heterobranchia</taxon>
        <taxon>Euthyneura</taxon>
        <taxon>Tectipleura</taxon>
        <taxon>Aplysiida</taxon>
        <taxon>Aplysioidea</taxon>
        <taxon>Aplysiidae</taxon>
        <taxon>Aplysia</taxon>
    </lineage>
</organism>
<keyword evidence="2" id="KW-0472">Membrane</keyword>
<dbReference type="Gene3D" id="2.60.40.10">
    <property type="entry name" value="Immunoglobulins"/>
    <property type="match status" value="1"/>
</dbReference>
<feature type="domain" description="Ig-like" evidence="4">
    <location>
        <begin position="36"/>
        <end position="133"/>
    </location>
</feature>
<dbReference type="InterPro" id="IPR003598">
    <property type="entry name" value="Ig_sub2"/>
</dbReference>
<keyword evidence="2" id="KW-1133">Transmembrane helix</keyword>
<dbReference type="PANTHER" id="PTHR10075">
    <property type="entry name" value="BASIGIN RELATED"/>
    <property type="match status" value="1"/>
</dbReference>
<feature type="signal peptide" evidence="3">
    <location>
        <begin position="1"/>
        <end position="32"/>
    </location>
</feature>
<evidence type="ECO:0000313" key="5">
    <source>
        <dbReference type="Proteomes" id="UP000694888"/>
    </source>
</evidence>
<dbReference type="PROSITE" id="PS50835">
    <property type="entry name" value="IG_LIKE"/>
    <property type="match status" value="1"/>
</dbReference>
<gene>
    <name evidence="6" type="primary">LOC106014089</name>
</gene>
<evidence type="ECO:0000256" key="1">
    <source>
        <dbReference type="ARBA" id="ARBA00023319"/>
    </source>
</evidence>
<evidence type="ECO:0000313" key="6">
    <source>
        <dbReference type="RefSeq" id="XP_012946586.1"/>
    </source>
</evidence>
<protein>
    <submittedName>
        <fullName evidence="6">Roundabout homolog 2</fullName>
    </submittedName>
</protein>
<dbReference type="InterPro" id="IPR036179">
    <property type="entry name" value="Ig-like_dom_sf"/>
</dbReference>
<evidence type="ECO:0000256" key="3">
    <source>
        <dbReference type="SAM" id="SignalP"/>
    </source>
</evidence>